<dbReference type="PANTHER" id="PTHR30570">
    <property type="entry name" value="PERIPLASMIC PHOSPHATE BINDING COMPONENT OF PHOSPHATE ABC TRANSPORTER"/>
    <property type="match status" value="1"/>
</dbReference>
<feature type="domain" description="PBP" evidence="5">
    <location>
        <begin position="9"/>
        <end position="265"/>
    </location>
</feature>
<organism evidence="6 7">
    <name type="scientific">Alteromonas sediminis</name>
    <dbReference type="NCBI Taxonomy" id="2259342"/>
    <lineage>
        <taxon>Bacteria</taxon>
        <taxon>Pseudomonadati</taxon>
        <taxon>Pseudomonadota</taxon>
        <taxon>Gammaproteobacteria</taxon>
        <taxon>Alteromonadales</taxon>
        <taxon>Alteromonadaceae</taxon>
        <taxon>Alteromonas/Salinimonas group</taxon>
        <taxon>Alteromonas</taxon>
    </lineage>
</organism>
<dbReference type="InterPro" id="IPR050811">
    <property type="entry name" value="Phosphate_ABC_transporter"/>
</dbReference>
<dbReference type="InterPro" id="IPR024370">
    <property type="entry name" value="PBP_domain"/>
</dbReference>
<keyword evidence="4" id="KW-0574">Periplasm</keyword>
<evidence type="ECO:0000256" key="1">
    <source>
        <dbReference type="ARBA" id="ARBA00008725"/>
    </source>
</evidence>
<keyword evidence="2 4" id="KW-0813">Transport</keyword>
<dbReference type="PANTHER" id="PTHR30570:SF6">
    <property type="entry name" value="PHOSPHATE-BINDING PROTEIN PSTS"/>
    <property type="match status" value="1"/>
</dbReference>
<dbReference type="GO" id="GO:0007155">
    <property type="term" value="P:cell adhesion"/>
    <property type="evidence" value="ECO:0007669"/>
    <property type="project" value="UniProtKB-UniRule"/>
</dbReference>
<evidence type="ECO:0000256" key="3">
    <source>
        <dbReference type="ARBA" id="ARBA00022729"/>
    </source>
</evidence>
<dbReference type="InterPro" id="IPR011862">
    <property type="entry name" value="Phos-bd"/>
</dbReference>
<evidence type="ECO:0000313" key="7">
    <source>
        <dbReference type="Proteomes" id="UP000275281"/>
    </source>
</evidence>
<dbReference type="Proteomes" id="UP000275281">
    <property type="component" value="Unassembled WGS sequence"/>
</dbReference>
<keyword evidence="7" id="KW-1185">Reference proteome</keyword>
<dbReference type="SUPFAM" id="SSF53850">
    <property type="entry name" value="Periplasmic binding protein-like II"/>
    <property type="match status" value="1"/>
</dbReference>
<comment type="similarity">
    <text evidence="1 4">Belongs to the PstS family.</text>
</comment>
<sequence>MPDYERQPGVAGKIVSVGSDTMANMMEFWASEFETLYPQTSIQVDATGSSTAPPALTEGVASIGAMSRPMKDSEIRAFEREFGYRPTVLQVALDAIALFVERQNPIPGLTLAQVDAIFSATRYCGHGQGIMRWSQLGYNVDMDDNTIKVFGRNSVSGTYGSFKVLALCDGDFRNTVREQPSSASVVMSVSANKSAIGYAAFGYKTAGVKALPIGHTEQELVPLTIENVRAERYPFSRFLYLIVNKPPGQELPTLEREFLLFVLSKQGQALVERDGYFAIGEDLLIRQRRLLSSAPK</sequence>
<keyword evidence="3" id="KW-0732">Signal</keyword>
<evidence type="ECO:0000259" key="5">
    <source>
        <dbReference type="Pfam" id="PF12849"/>
    </source>
</evidence>
<dbReference type="GO" id="GO:0042301">
    <property type="term" value="F:phosphate ion binding"/>
    <property type="evidence" value="ECO:0007669"/>
    <property type="project" value="UniProtKB-UniRule"/>
</dbReference>
<dbReference type="AlphaFoldDB" id="A0A3N5XYK5"/>
<dbReference type="CDD" id="cd13653">
    <property type="entry name" value="PBP2_phosphate_like_1"/>
    <property type="match status" value="1"/>
</dbReference>
<dbReference type="GO" id="GO:0006817">
    <property type="term" value="P:phosphate ion transport"/>
    <property type="evidence" value="ECO:0007669"/>
    <property type="project" value="UniProtKB-UniRule"/>
</dbReference>
<comment type="caution">
    <text evidence="6">The sequence shown here is derived from an EMBL/GenBank/DDBJ whole genome shotgun (WGS) entry which is preliminary data.</text>
</comment>
<keyword evidence="4" id="KW-0964">Secreted</keyword>
<dbReference type="NCBIfam" id="TIGR02136">
    <property type="entry name" value="ptsS_2"/>
    <property type="match status" value="1"/>
</dbReference>
<name>A0A3N5XYK5_9ALTE</name>
<dbReference type="GO" id="GO:0005576">
    <property type="term" value="C:extracellular region"/>
    <property type="evidence" value="ECO:0007669"/>
    <property type="project" value="UniProtKB-SubCell"/>
</dbReference>
<gene>
    <name evidence="6" type="ORF">DRW07_14230</name>
</gene>
<comment type="function">
    <text evidence="4">Involved in the system for phosphate transport across the cytoplasmic membrane.</text>
</comment>
<dbReference type="GO" id="GO:0042597">
    <property type="term" value="C:periplasmic space"/>
    <property type="evidence" value="ECO:0007669"/>
    <property type="project" value="UniProtKB-SubCell"/>
</dbReference>
<dbReference type="EMBL" id="RPOK01000004">
    <property type="protein sequence ID" value="RPJ66122.1"/>
    <property type="molecule type" value="Genomic_DNA"/>
</dbReference>
<accession>A0A3N5XYK5</accession>
<evidence type="ECO:0000313" key="6">
    <source>
        <dbReference type="EMBL" id="RPJ66122.1"/>
    </source>
</evidence>
<comment type="subcellular location">
    <subcellularLocation>
        <location evidence="4">Periplasm</location>
    </subcellularLocation>
    <subcellularLocation>
        <location evidence="4">Secreted</location>
    </subcellularLocation>
</comment>
<keyword evidence="4" id="KW-0592">Phosphate transport</keyword>
<dbReference type="Gene3D" id="3.40.190.10">
    <property type="entry name" value="Periplasmic binding protein-like II"/>
    <property type="match status" value="2"/>
</dbReference>
<evidence type="ECO:0000256" key="4">
    <source>
        <dbReference type="RuleBase" id="RU367119"/>
    </source>
</evidence>
<dbReference type="OrthoDB" id="9765713at2"/>
<evidence type="ECO:0000256" key="2">
    <source>
        <dbReference type="ARBA" id="ARBA00022448"/>
    </source>
</evidence>
<proteinExistence type="inferred from homology"/>
<reference evidence="6 7" key="1">
    <citation type="submission" date="2018-11" db="EMBL/GenBank/DDBJ databases">
        <authorList>
            <person name="Ye M.-Q."/>
            <person name="Du Z.-J."/>
        </authorList>
    </citation>
    <scope>NUCLEOTIDE SEQUENCE [LARGE SCALE GENOMIC DNA]</scope>
    <source>
        <strain evidence="6 7">U0105</strain>
    </source>
</reference>
<protein>
    <recommendedName>
        <fullName evidence="4">Phosphate-binding protein</fullName>
    </recommendedName>
</protein>
<dbReference type="Pfam" id="PF12849">
    <property type="entry name" value="PBP_like_2"/>
    <property type="match status" value="1"/>
</dbReference>